<evidence type="ECO:0000313" key="10">
    <source>
        <dbReference type="EMBL" id="SAL45203.1"/>
    </source>
</evidence>
<dbReference type="PROSITE" id="PS00012">
    <property type="entry name" value="PHOSPHOPANTETHEINE"/>
    <property type="match status" value="2"/>
</dbReference>
<comment type="cofactor">
    <cofactor evidence="1">
        <name>pantetheine 4'-phosphate</name>
        <dbReference type="ChEBI" id="CHEBI:47942"/>
    </cofactor>
</comment>
<dbReference type="InterPro" id="IPR010060">
    <property type="entry name" value="NRPS_synth"/>
</dbReference>
<dbReference type="GO" id="GO:0003824">
    <property type="term" value="F:catalytic activity"/>
    <property type="evidence" value="ECO:0007669"/>
    <property type="project" value="InterPro"/>
</dbReference>
<dbReference type="InterPro" id="IPR036736">
    <property type="entry name" value="ACP-like_sf"/>
</dbReference>
<dbReference type="PROSITE" id="PS50075">
    <property type="entry name" value="CARRIER"/>
    <property type="match status" value="3"/>
</dbReference>
<evidence type="ECO:0000256" key="3">
    <source>
        <dbReference type="ARBA" id="ARBA00022450"/>
    </source>
</evidence>
<feature type="domain" description="Carrier" evidence="9">
    <location>
        <begin position="1954"/>
        <end position="2028"/>
    </location>
</feature>
<dbReference type="PANTHER" id="PTHR45527:SF1">
    <property type="entry name" value="FATTY ACID SYNTHASE"/>
    <property type="match status" value="1"/>
</dbReference>
<sequence>MESNQTQGASHESGAQDDAQRAAQAELAARASACNAADWTSRVIQGDRIGTQIALPAWLDASYQTLHSQVMDPAYPCFFGTVAERRGEMFYTFVEGKGLGDMVASMETFARLAALPEYRKNNIAVFFEPDETPLRHEEYQRHFWRILQQLHDADPNSAADGYPDPSDEAWEFSFAGIEMFVVCALPSFATRHSRNLGPGMILLFQPRAVFVDTITNKVIGREARNQVRQRLLKWDDVEPHPDLGFYGDPGNLEWKQYFLGDNNARAGDVCPFLSRKSRLARKAQAAQGVDAAPADIVSRLVDHARARPHAIAVRFLVDGASQEHALSYAQLLEHVQRAAAALSEHAQRGERVMLLLPSGIDYVVSFFACLYAGLVAVPAYAPYTQNAQHLDRLRAMYADCTPRVAVVAAAQHDAWRELVENATNGVGAVDCVVLAPETLQRAAPLALAAPDPESLAFLQYTSGSTSEPKGVMVSHANIIANEHAIHAAMSIDAARDVMLSWLPLYHDMGLIGGMMLPLYFGFELVLLDPQHFLEHPARWLRAISRYRATVSGGPNFAYQLCAERVRESQLRALVELDLSCWRVAFCGAEPIRAATLDAFAQRTAHAGFDANALYPCYGLAETTLLASGAVAGEGARAPGFDTAALARGEGELACESAAATTIVDCGRSAPQHQWRIVAAALDTVSDGTPLADGHIGEIWLAGPSLAQGYWNKPEASAATFVRDADGTRWLRTGDLGFVAKGRLHVTGRVKDLIILRGRNVYPQDIERVLAGVDGLRNGRIAAFAVRDEQGDEAVGVAAELARSAQRDGAAQAVIDAIRATVAATLGESVGAVLLLEAGALPRTSSGKLRRAACAQGFVDGTLAVVERYVQSAAYVVEEAEPSATDDSLEAQVAAIWHALPALERAARDDDFFLIGGQSLVAGQLVAALNARFGMDLPLRFVFEHSTIAAQTAALADIVTIPRVTRMSAEPQSEANAEAEAPLSLGQESLYLLWKLEPRDTTNAISASVRMAGKLDATAFEAALDDVVRRHAILRTRFVEAQGVPRQIVDATRCAQWRSEDFAHFDGGMRDARLYTFLGELAEQPFDLAHDTLLRVTLCRVADEEHVVHLHVHHIVADAHALAILLDEWCAAYDARIDGRSMSCATFDTPPLQYAQHACAERDPARAAALDAHLNWWRAQLAAPAAELALPFDRPRGALRTAGAATGERIRVGVPAGLRTRLYALAGAARATPFMVLYAAWTALLHRYSGQRVFRIGVPVAGRENPASRGALGYFVNTLPMRVALSGRLTCAQWLDAARTNVLDALARQDVPLARLAAAHGGARDGSHTALFQTLFNYEGIDRARLARSRHLHVREIDNLTRGAQFDLALNVTESGGALQLDLDYACDVFDEATIERLAAHYLEVLEQFADAGATPLANLRLSRALQDLPEGATATFDAHEAACFEPIWKAIAAQAQTRPTAVAVKCEGAALDYAALERRSNQIARRLLREHGAPLADVRVGLAVSRSVALPCALLGILKAGAAFVPLDPDYPQARLTTMLDDAGIEIVLADATSAAQMSALLEGRRVLRIEDTCVDDAAPFAPAVHPEQLAYVIYTSGSTGRPKGVAVSHAALARHLRDFAQAYSIDDKDTQLQISTINFDVALHEMLPALMQGARVLMRGPAQWDLAALNAALEDEHVSFARIPTAFWQQWLREPQPHSFAALRQITVGGEALPGDALAAWQRSPLASIRIDNLYGPTETTVACLRRTTEAADAAHAVAPIGTPFASRTLAVIDADGASLPHGGQGELCIGGATLARGYLGRPALTAERFVPDPHGVPGSRLYRSGDLGRLGAQGEAYFLGRLDEQIKLRGFRIEPGEIEAALRACDGVRDALVVAREDQGAKRLVAYWVPADAAQADTHAEELLRTALAGRLPAHMVPSAFVRLAALPLMPNGKLDRAALPAAPVPQSAGVAPRDARERIVLDIWRKVLQRDDLGVTDDFFEAGGDSILTLQIVAHLREAGYAVTPREVFDAPSVARLAALMREQAGAARQWSERRAPLALTGAQRGFFERHPHVPAHWNQAVWLDVPRTLDADVLRVALDALVARHDALRLIFTSDEAHAWHQQVQSTGKACFECVEHDFGEAAARLQRSFDLAHGPLFGAVLLRGDGVSGSDRLLLAAHHLVVDAVSWRVLIAELGAACTRLVRGEVPFAAAAPSMPWSAWVEASRTPTSSASAEEDAAFWHGALRDARALWPAEALHGQRTHDARTLTTTLDTDSTRALLQRTAHALRTSVDEVLLAALARACSGWGGVLVSMESHGREVRRDDLDVAQTVGWFTTRYPLWLDAQASESQTHGAADATLRAVKSAARAALAHAAGWARVQQASNAALRELAAPQVSFNYLGQFDDTAGEGGFALRPELADDCIDPDCALHYALDFNAMVVAGELRVQWRYASGLLDDDTAQALAARFETQLRALVAHCVEAAPGATPEDFPLAASAGLDAATLARLALPFQNVADLYPATPVQQGLLFHALDGVASGVYVNQKRLTLAGALDTGALRDAWAAALARHDALRVAFEWTHGGVPLQVVHRTLALDWQRFDWRESGSNAAYDARLDAWLAADRARPFDLAHAPLWRLVLFARPDGAHDLVWTTHHLLTDGWSAAQLLEEVFADYAAMRAGLARPPQSGAAPTWRDYVAWLQQHADDEAWWRAQRPADDVGESALLLETLAPPLQPAHAPLRQQRVLDAAFTAQLAQTARAARVTINTLLQAAWALLLARRADRVRAAFGVTVSGRGAAPEGSGRTVGLFINTLPLDVELPPHTDFGDWARALQASNAALREHETTPLARVQQWWGRSGDALFDSVLVFENYPVSDSLRAADAPLRIDAVQASERSHYPLTLTALAGETLELGWTADAARIDATMLDALADGYAALLAQIVASSGAGPLRGFALPVPEAASAWAAPRAAHAFTSVLERFAAHVHNTPDARALTCAAQSADDPDAVTEHLTYAQLDVWSDALAARLRAQGVGAETRVGLCARRSAALVAGVLGVLKAGAAYVPLDPDYPRERLRYLLADANIATVLADDDSAARHAPLLLDVTVLPLGTANPSAENVPQAAPKSAPVHPEQLAYIIYTSGSTGQPKGVGVTHANVARLLDAAMSKETEANVFRTDDVWTLFHSAAFDFSVWELFGALCTGARLVVVPHWIARDAAAFHTLLRTERVSVLNQTPSAFGALMQHDLADEQHTAPLDTLRCVIFGGEKLEPAALARWQRLRAPRGLQLVNMYGITETTVHVTRYGLDAADLMDLRGHSPIGAPIDDLGLALRNASGEIAAVGELCVGGAGVTRGYIGRPSLTATRFVPDPHGAPGARLYRSGDRARLTAHGAFDYLGRDDAQVKLRGFRIEPGEIRHALLADATVSDAVALVSGKGERAQLVAWIVSVPGATFDGAALRERLAARLPAHMIPHALVPLDALPLTSNGKLDRAALPAPQFDGARVEARGDVEATLLAIWRTVLGRDTLGVTDNFFEAGGDSILSLQIVARARQVGLRIATRQVFDHPTVAALAAHAEAAAPQIALAVSHEVLGLTPIQHAFFEQFPHGEHHWNQSTLLAVRGELDETALRVALDALVAVHDALRLRFFQRDGMWCQQVGEIAPCALEVHDWRALDNWRDALAQMGQRVQASLDIGVGPLVRAAYVRLRGEGRLLITIHHLAVDGVSWRVMLDELQSAYEQALAGRTPTLPPNVPWSAWVQRAQAHAAQVEVRAEEQWWRDALAHAEAGLPSAKLSENGAGDTRVPSMADTQAVTLELDEARTRRLLDAAPKAYRASVEEVLLAALGEALRDWSGARGALVSLEGHGREALGDDAVDLSRTVGWFTTRYPLWLNAHGDAHRALIGAKERRRAVPHNGLHWGLLATHGNAASRVALAALPAPRISFNYLGQLDARLDAASRWRHAHEHAGWPVASDAPFPWMLDLNAKVLRGVMAISWRFAPAQLSPARVQALADAFAAQLDALVAQCDAAGPQYTPSDFGSAIDQDDLDNLLESFDA</sequence>
<dbReference type="GO" id="GO:0006631">
    <property type="term" value="P:fatty acid metabolic process"/>
    <property type="evidence" value="ECO:0007669"/>
    <property type="project" value="UniProtKB-KW"/>
</dbReference>
<dbReference type="GO" id="GO:0044550">
    <property type="term" value="P:secondary metabolite biosynthetic process"/>
    <property type="evidence" value="ECO:0007669"/>
    <property type="project" value="TreeGrafter"/>
</dbReference>
<dbReference type="NCBIfam" id="TIGR01720">
    <property type="entry name" value="NRPS-para261"/>
    <property type="match status" value="2"/>
</dbReference>
<dbReference type="GO" id="GO:0008610">
    <property type="term" value="P:lipid biosynthetic process"/>
    <property type="evidence" value="ECO:0007669"/>
    <property type="project" value="InterPro"/>
</dbReference>
<evidence type="ECO:0000256" key="4">
    <source>
        <dbReference type="ARBA" id="ARBA00022553"/>
    </source>
</evidence>
<dbReference type="PROSITE" id="PS00455">
    <property type="entry name" value="AMP_BINDING"/>
    <property type="match status" value="3"/>
</dbReference>
<feature type="domain" description="Carrier" evidence="9">
    <location>
        <begin position="883"/>
        <end position="958"/>
    </location>
</feature>
<keyword evidence="3" id="KW-0596">Phosphopantetheine</keyword>
<dbReference type="NCBIfam" id="NF003417">
    <property type="entry name" value="PRK04813.1"/>
    <property type="match status" value="4"/>
</dbReference>
<dbReference type="InterPro" id="IPR000873">
    <property type="entry name" value="AMP-dep_synth/lig_dom"/>
</dbReference>
<feature type="domain" description="Carrier" evidence="9">
    <location>
        <begin position="3482"/>
        <end position="3556"/>
    </location>
</feature>
<dbReference type="InterPro" id="IPR023213">
    <property type="entry name" value="CAT-like_dom_sf"/>
</dbReference>
<dbReference type="FunFam" id="1.10.1200.10:FF:000005">
    <property type="entry name" value="Nonribosomal peptide synthetase 1"/>
    <property type="match status" value="1"/>
</dbReference>
<dbReference type="InterPro" id="IPR045851">
    <property type="entry name" value="AMP-bd_C_sf"/>
</dbReference>
<protein>
    <submittedName>
        <fullName evidence="10">Amino acid adenylation domain-containing protein</fullName>
    </submittedName>
</protein>
<dbReference type="SUPFAM" id="SSF47336">
    <property type="entry name" value="ACP-like"/>
    <property type="match status" value="3"/>
</dbReference>
<dbReference type="Gene3D" id="3.30.300.30">
    <property type="match status" value="3"/>
</dbReference>
<evidence type="ECO:0000256" key="1">
    <source>
        <dbReference type="ARBA" id="ARBA00001957"/>
    </source>
</evidence>
<dbReference type="Gene3D" id="1.10.1200.10">
    <property type="entry name" value="ACP-like"/>
    <property type="match status" value="3"/>
</dbReference>
<dbReference type="Gene3D" id="3.30.559.30">
    <property type="entry name" value="Nonribosomal peptide synthetase, condensation domain"/>
    <property type="match status" value="4"/>
</dbReference>
<evidence type="ECO:0000256" key="2">
    <source>
        <dbReference type="ARBA" id="ARBA00006432"/>
    </source>
</evidence>
<dbReference type="Pfam" id="PF00668">
    <property type="entry name" value="Condensation"/>
    <property type="match status" value="4"/>
</dbReference>
<keyword evidence="6" id="KW-0276">Fatty acid metabolism</keyword>
<dbReference type="Pfam" id="PF00501">
    <property type="entry name" value="AMP-binding"/>
    <property type="match status" value="3"/>
</dbReference>
<dbReference type="CDD" id="cd19531">
    <property type="entry name" value="LCL_NRPS-like"/>
    <property type="match status" value="1"/>
</dbReference>
<dbReference type="Pfam" id="PF08892">
    <property type="entry name" value="YqcI_YcgG"/>
    <property type="match status" value="1"/>
</dbReference>
<keyword evidence="4" id="KW-0597">Phosphoprotein</keyword>
<dbReference type="InterPro" id="IPR014988">
    <property type="entry name" value="Uncharacterised_YqcI/YcgG"/>
</dbReference>
<evidence type="ECO:0000256" key="5">
    <source>
        <dbReference type="ARBA" id="ARBA00022737"/>
    </source>
</evidence>
<evidence type="ECO:0000259" key="9">
    <source>
        <dbReference type="PROSITE" id="PS50075"/>
    </source>
</evidence>
<dbReference type="InterPro" id="IPR020806">
    <property type="entry name" value="PKS_PP-bd"/>
</dbReference>
<dbReference type="FunFam" id="3.40.50.980:FF:000001">
    <property type="entry name" value="Non-ribosomal peptide synthetase"/>
    <property type="match status" value="2"/>
</dbReference>
<dbReference type="SMART" id="SM00823">
    <property type="entry name" value="PKS_PP"/>
    <property type="match status" value="3"/>
</dbReference>
<dbReference type="InterPro" id="IPR025110">
    <property type="entry name" value="AMP-bd_C"/>
</dbReference>
<dbReference type="Gene3D" id="3.30.559.10">
    <property type="entry name" value="Chloramphenicol acetyltransferase-like domain"/>
    <property type="match status" value="4"/>
</dbReference>
<dbReference type="CDD" id="cd05930">
    <property type="entry name" value="A_NRPS"/>
    <property type="match status" value="1"/>
</dbReference>
<dbReference type="Pfam" id="PF13193">
    <property type="entry name" value="AMP-binding_C"/>
    <property type="match status" value="1"/>
</dbReference>
<dbReference type="Pfam" id="PF00550">
    <property type="entry name" value="PP-binding"/>
    <property type="match status" value="3"/>
</dbReference>
<accession>A0A158HMA7</accession>
<name>A0A158HMA7_CABSO</name>
<dbReference type="EMBL" id="FCOC02000018">
    <property type="protein sequence ID" value="SAL45203.1"/>
    <property type="molecule type" value="Genomic_DNA"/>
</dbReference>
<dbReference type="InterPro" id="IPR010071">
    <property type="entry name" value="AA_adenyl_dom"/>
</dbReference>
<dbReference type="GO" id="GO:0043041">
    <property type="term" value="P:amino acid activation for nonribosomal peptide biosynthetic process"/>
    <property type="evidence" value="ECO:0007669"/>
    <property type="project" value="TreeGrafter"/>
</dbReference>
<dbReference type="InterPro" id="IPR042099">
    <property type="entry name" value="ANL_N_sf"/>
</dbReference>
<evidence type="ECO:0000256" key="7">
    <source>
        <dbReference type="ARBA" id="ARBA00023098"/>
    </source>
</evidence>
<dbReference type="SUPFAM" id="SSF56801">
    <property type="entry name" value="Acetyl-CoA synthetase-like"/>
    <property type="match status" value="3"/>
</dbReference>
<dbReference type="InterPro" id="IPR009081">
    <property type="entry name" value="PP-bd_ACP"/>
</dbReference>
<dbReference type="Gene3D" id="3.40.50.980">
    <property type="match status" value="4"/>
</dbReference>
<evidence type="ECO:0000256" key="8">
    <source>
        <dbReference type="SAM" id="MobiDB-lite"/>
    </source>
</evidence>
<dbReference type="Gene3D" id="3.40.50.12780">
    <property type="entry name" value="N-terminal domain of ligase-like"/>
    <property type="match status" value="1"/>
</dbReference>
<dbReference type="GO" id="GO:0005737">
    <property type="term" value="C:cytoplasm"/>
    <property type="evidence" value="ECO:0007669"/>
    <property type="project" value="TreeGrafter"/>
</dbReference>
<dbReference type="InterPro" id="IPR001242">
    <property type="entry name" value="Condensation_dom"/>
</dbReference>
<feature type="region of interest" description="Disordered" evidence="8">
    <location>
        <begin position="1"/>
        <end position="22"/>
    </location>
</feature>
<dbReference type="GO" id="GO:0071766">
    <property type="term" value="P:Actinobacterium-type cell wall biogenesis"/>
    <property type="evidence" value="ECO:0007669"/>
    <property type="project" value="UniProtKB-ARBA"/>
</dbReference>
<comment type="similarity">
    <text evidence="2">Belongs to the ATP-dependent AMP-binding enzyme family.</text>
</comment>
<dbReference type="FunFam" id="3.30.300.30:FF:000010">
    <property type="entry name" value="Enterobactin synthetase component F"/>
    <property type="match status" value="1"/>
</dbReference>
<keyword evidence="5" id="KW-0677">Repeat</keyword>
<dbReference type="Gene3D" id="2.30.38.10">
    <property type="entry name" value="Luciferase, Domain 3"/>
    <property type="match status" value="2"/>
</dbReference>
<dbReference type="InterPro" id="IPR020845">
    <property type="entry name" value="AMP-binding_CS"/>
</dbReference>
<dbReference type="InterPro" id="IPR006162">
    <property type="entry name" value="Ppantetheine_attach_site"/>
</dbReference>
<feature type="compositionally biased region" description="Polar residues" evidence="8">
    <location>
        <begin position="1"/>
        <end position="10"/>
    </location>
</feature>
<dbReference type="InterPro" id="IPR040097">
    <property type="entry name" value="FAAL/FAAC"/>
</dbReference>
<dbReference type="GO" id="GO:0031177">
    <property type="term" value="F:phosphopantetheine binding"/>
    <property type="evidence" value="ECO:0007669"/>
    <property type="project" value="InterPro"/>
</dbReference>
<dbReference type="CDD" id="cd19534">
    <property type="entry name" value="E_NRPS"/>
    <property type="match status" value="1"/>
</dbReference>
<dbReference type="NCBIfam" id="TIGR01733">
    <property type="entry name" value="AA-adenyl-dom"/>
    <property type="match status" value="2"/>
</dbReference>
<keyword evidence="7" id="KW-0443">Lipid metabolism</keyword>
<evidence type="ECO:0000256" key="6">
    <source>
        <dbReference type="ARBA" id="ARBA00022832"/>
    </source>
</evidence>
<dbReference type="FunFam" id="3.40.50.12780:FF:000013">
    <property type="entry name" value="Long-chain-fatty-acid--AMP ligase FadD32"/>
    <property type="match status" value="1"/>
</dbReference>
<gene>
    <name evidence="10" type="ORF">AWB64_04790</name>
</gene>
<dbReference type="SUPFAM" id="SSF52777">
    <property type="entry name" value="CoA-dependent acyltransferases"/>
    <property type="match status" value="8"/>
</dbReference>
<organism evidence="10 11">
    <name type="scientific">Caballeronia sordidicola</name>
    <name type="common">Burkholderia sordidicola</name>
    <dbReference type="NCBI Taxonomy" id="196367"/>
    <lineage>
        <taxon>Bacteria</taxon>
        <taxon>Pseudomonadati</taxon>
        <taxon>Pseudomonadota</taxon>
        <taxon>Betaproteobacteria</taxon>
        <taxon>Burkholderiales</taxon>
        <taxon>Burkholderiaceae</taxon>
        <taxon>Caballeronia</taxon>
    </lineage>
</organism>
<evidence type="ECO:0000313" key="11">
    <source>
        <dbReference type="Proteomes" id="UP000054893"/>
    </source>
</evidence>
<dbReference type="CDD" id="cd05931">
    <property type="entry name" value="FAAL"/>
    <property type="match status" value="1"/>
</dbReference>
<proteinExistence type="inferred from homology"/>
<dbReference type="Proteomes" id="UP000054893">
    <property type="component" value="Unassembled WGS sequence"/>
</dbReference>
<reference evidence="10 11" key="1">
    <citation type="submission" date="2016-01" db="EMBL/GenBank/DDBJ databases">
        <authorList>
            <person name="Oliw E.H."/>
        </authorList>
    </citation>
    <scope>NUCLEOTIDE SEQUENCE [LARGE SCALE GENOMIC DNA]</scope>
    <source>
        <strain evidence="10">LMG 22029</strain>
    </source>
</reference>
<dbReference type="CDD" id="cd17643">
    <property type="entry name" value="A_NRPS_Cytc1-like"/>
    <property type="match status" value="1"/>
</dbReference>
<dbReference type="PANTHER" id="PTHR45527">
    <property type="entry name" value="NONRIBOSOMAL PEPTIDE SYNTHETASE"/>
    <property type="match status" value="1"/>
</dbReference>